<feature type="repeat" description="PPR" evidence="3">
    <location>
        <begin position="531"/>
        <end position="565"/>
    </location>
</feature>
<evidence type="ECO:0000256" key="1">
    <source>
        <dbReference type="ARBA" id="ARBA00007626"/>
    </source>
</evidence>
<dbReference type="InterPro" id="IPR011990">
    <property type="entry name" value="TPR-like_helical_dom_sf"/>
</dbReference>
<feature type="repeat" description="PPR" evidence="3">
    <location>
        <begin position="181"/>
        <end position="215"/>
    </location>
</feature>
<accession>A0ABD1GIF7</accession>
<dbReference type="NCBIfam" id="TIGR00756">
    <property type="entry name" value="PPR"/>
    <property type="match status" value="10"/>
</dbReference>
<organism evidence="4 5">
    <name type="scientific">Salvia divinorum</name>
    <name type="common">Maria pastora</name>
    <name type="synonym">Diviner's sage</name>
    <dbReference type="NCBI Taxonomy" id="28513"/>
    <lineage>
        <taxon>Eukaryota</taxon>
        <taxon>Viridiplantae</taxon>
        <taxon>Streptophyta</taxon>
        <taxon>Embryophyta</taxon>
        <taxon>Tracheophyta</taxon>
        <taxon>Spermatophyta</taxon>
        <taxon>Magnoliopsida</taxon>
        <taxon>eudicotyledons</taxon>
        <taxon>Gunneridae</taxon>
        <taxon>Pentapetalae</taxon>
        <taxon>asterids</taxon>
        <taxon>lamiids</taxon>
        <taxon>Lamiales</taxon>
        <taxon>Lamiaceae</taxon>
        <taxon>Nepetoideae</taxon>
        <taxon>Mentheae</taxon>
        <taxon>Salviinae</taxon>
        <taxon>Salvia</taxon>
        <taxon>Salvia subgen. Calosphace</taxon>
    </lineage>
</organism>
<evidence type="ECO:0000256" key="2">
    <source>
        <dbReference type="ARBA" id="ARBA00022737"/>
    </source>
</evidence>
<evidence type="ECO:0000256" key="3">
    <source>
        <dbReference type="PROSITE-ProRule" id="PRU00708"/>
    </source>
</evidence>
<dbReference type="PROSITE" id="PS51257">
    <property type="entry name" value="PROKAR_LIPOPROTEIN"/>
    <property type="match status" value="1"/>
</dbReference>
<dbReference type="PANTHER" id="PTHR47939:SF3">
    <property type="entry name" value="REPEAT-CONTAINING PROTEIN, PUTATIVE-RELATED"/>
    <property type="match status" value="1"/>
</dbReference>
<dbReference type="Pfam" id="PF13041">
    <property type="entry name" value="PPR_2"/>
    <property type="match status" value="4"/>
</dbReference>
<dbReference type="AlphaFoldDB" id="A0ABD1GIF7"/>
<keyword evidence="2" id="KW-0677">Repeat</keyword>
<feature type="repeat" description="PPR" evidence="3">
    <location>
        <begin position="496"/>
        <end position="530"/>
    </location>
</feature>
<reference evidence="4 5" key="1">
    <citation type="submission" date="2024-06" db="EMBL/GenBank/DDBJ databases">
        <title>A chromosome level genome sequence of Diviner's sage (Salvia divinorum).</title>
        <authorList>
            <person name="Ford S.A."/>
            <person name="Ro D.-K."/>
            <person name="Ness R.W."/>
            <person name="Phillips M.A."/>
        </authorList>
    </citation>
    <scope>NUCLEOTIDE SEQUENCE [LARGE SCALE GENOMIC DNA]</scope>
    <source>
        <strain evidence="4">SAF-2024a</strain>
        <tissue evidence="4">Leaf</tissue>
    </source>
</reference>
<dbReference type="Pfam" id="PF12854">
    <property type="entry name" value="PPR_1"/>
    <property type="match status" value="1"/>
</dbReference>
<feature type="repeat" description="PPR" evidence="3">
    <location>
        <begin position="251"/>
        <end position="285"/>
    </location>
</feature>
<gene>
    <name evidence="4" type="ORF">AAHA92_20829</name>
</gene>
<keyword evidence="5" id="KW-1185">Reference proteome</keyword>
<proteinExistence type="inferred from homology"/>
<feature type="repeat" description="PPR" evidence="3">
    <location>
        <begin position="461"/>
        <end position="495"/>
    </location>
</feature>
<feature type="repeat" description="PPR" evidence="3">
    <location>
        <begin position="356"/>
        <end position="390"/>
    </location>
</feature>
<dbReference type="EMBL" id="JBEAFC010000008">
    <property type="protein sequence ID" value="KAL1543916.1"/>
    <property type="molecule type" value="Genomic_DNA"/>
</dbReference>
<comment type="similarity">
    <text evidence="1">Belongs to the PPR family. P subfamily.</text>
</comment>
<dbReference type="Gene3D" id="1.25.40.10">
    <property type="entry name" value="Tetratricopeptide repeat domain"/>
    <property type="match status" value="3"/>
</dbReference>
<name>A0ABD1GIF7_SALDI</name>
<feature type="repeat" description="PPR" evidence="3">
    <location>
        <begin position="566"/>
        <end position="600"/>
    </location>
</feature>
<feature type="repeat" description="PPR" evidence="3">
    <location>
        <begin position="426"/>
        <end position="460"/>
    </location>
</feature>
<dbReference type="PANTHER" id="PTHR47939">
    <property type="entry name" value="MEMBRANE-ASSOCIATED SALT-INDUCIBLE PROTEIN-LIKE"/>
    <property type="match status" value="1"/>
</dbReference>
<dbReference type="SUPFAM" id="SSF81901">
    <property type="entry name" value="HCP-like"/>
    <property type="match status" value="1"/>
</dbReference>
<dbReference type="InterPro" id="IPR002885">
    <property type="entry name" value="PPR_rpt"/>
</dbReference>
<feature type="repeat" description="PPR" evidence="3">
    <location>
        <begin position="286"/>
        <end position="320"/>
    </location>
</feature>
<evidence type="ECO:0000313" key="5">
    <source>
        <dbReference type="Proteomes" id="UP001567538"/>
    </source>
</evidence>
<dbReference type="Pfam" id="PF01535">
    <property type="entry name" value="PPR"/>
    <property type="match status" value="1"/>
</dbReference>
<feature type="repeat" description="PPR" evidence="3">
    <location>
        <begin position="391"/>
        <end position="425"/>
    </location>
</feature>
<dbReference type="Proteomes" id="UP001567538">
    <property type="component" value="Unassembled WGS sequence"/>
</dbReference>
<evidence type="ECO:0000313" key="4">
    <source>
        <dbReference type="EMBL" id="KAL1543916.1"/>
    </source>
</evidence>
<dbReference type="PROSITE" id="PS51375">
    <property type="entry name" value="PPR"/>
    <property type="match status" value="10"/>
</dbReference>
<protein>
    <submittedName>
        <fullName evidence="4">Pentatricopeptide repeat-containing protein-like isoform X1</fullName>
    </submittedName>
</protein>
<dbReference type="InterPro" id="IPR050667">
    <property type="entry name" value="PPR-containing_protein"/>
</dbReference>
<sequence>MLDSSRYDDGISFNVKEFNIIAFLVSSCCFGLELLRMHNSMCKQGFYRTAKQVFSSTISNEHTANLIAESLIRSTTRSLQIAESLISKVNPCITHHVLSNPRIPSSSCLHFFEFLRTNQSITPQKPDLESHIVIVLRLFGAKKFAEAKNILSAAVADENLRCPFSEVASLVSESCAEPTVKIKFFDMLFRVYADNGKFDEGLEVFEYMVNNKFEIDERSCMVYLVALKKCNRFGSLYDFFQKMVECNVVITVYSMTLVMDGLCKRKEVEKARKLMHDLVGRGVKPNAYTFNTLIDAYVKKSNHEGVKDILASMEKAGVKFNVATYTLRINWQAKYFGIKNAVKVFEEMSAKGVEADIRVYTLMISLYCKKGDIKTAFALFDELVEKGVEPNAHTYNSLIYGVCKMGNVDAAKVLLIEMQRKGINLNRVIFNTLMDGYCKQGMIDEVLKLQAIMEKKGFDPDVYVYTMIANCLCKLNRHEEAKRELFSMVEKGVAPNVYSYTTLIDIYSKEGNLVEATRTLHEMEKNGEKPSIVTYNALIHGYCRNGKMKEANQLRRKLEVKGLLLDSYTYTSLVQGECIAGDIDVALKLFREMQTKNITPDMIPYTLVLWAASMLLKLSLEISDERSLQRKTALDLIDITRWQYEPGMSCMPWRGESVHHIPSEATPYQAQTTKGDARLLQIAWPEKPQSYILEPITGSRLLMYSKHRGCRRPTPCPEPCC</sequence>
<comment type="caution">
    <text evidence="4">The sequence shown here is derived from an EMBL/GenBank/DDBJ whole genome shotgun (WGS) entry which is preliminary data.</text>
</comment>